<evidence type="ECO:0000256" key="6">
    <source>
        <dbReference type="SAM" id="MobiDB-lite"/>
    </source>
</evidence>
<dbReference type="InterPro" id="IPR011011">
    <property type="entry name" value="Znf_FYVE_PHD"/>
</dbReference>
<evidence type="ECO:0000259" key="7">
    <source>
        <dbReference type="PROSITE" id="PS51805"/>
    </source>
</evidence>
<reference evidence="8" key="1">
    <citation type="submission" date="2025-08" db="UniProtKB">
        <authorList>
            <consortium name="Ensembl"/>
        </authorList>
    </citation>
    <scope>IDENTIFICATION</scope>
</reference>
<proteinExistence type="predicted"/>
<dbReference type="GO" id="GO:0008270">
    <property type="term" value="F:zinc ion binding"/>
    <property type="evidence" value="ECO:0007669"/>
    <property type="project" value="UniProtKB-KW"/>
</dbReference>
<feature type="domain" description="PHD-type" evidence="7">
    <location>
        <begin position="11"/>
        <end position="129"/>
    </location>
</feature>
<evidence type="ECO:0000256" key="4">
    <source>
        <dbReference type="ARBA" id="ARBA00022833"/>
    </source>
</evidence>
<dbReference type="PANTHER" id="PTHR12420:SF4">
    <property type="entry name" value="PHD FINGER PROTEIN 11"/>
    <property type="match status" value="1"/>
</dbReference>
<feature type="compositionally biased region" description="Low complexity" evidence="6">
    <location>
        <begin position="154"/>
        <end position="163"/>
    </location>
</feature>
<dbReference type="SUPFAM" id="SSF57903">
    <property type="entry name" value="FYVE/PHD zinc finger"/>
    <property type="match status" value="1"/>
</dbReference>
<name>A0A671PJP0_9TELE</name>
<dbReference type="Gene3D" id="3.30.40.10">
    <property type="entry name" value="Zinc/RING finger domain, C3HC4 (zinc finger)"/>
    <property type="match status" value="1"/>
</dbReference>
<dbReference type="InterPro" id="IPR001965">
    <property type="entry name" value="Znf_PHD"/>
</dbReference>
<dbReference type="InterPro" id="IPR051188">
    <property type="entry name" value="PHD-type_Zinc_Finger"/>
</dbReference>
<organism evidence="8 9">
    <name type="scientific">Sinocyclocheilus anshuiensis</name>
    <dbReference type="NCBI Taxonomy" id="1608454"/>
    <lineage>
        <taxon>Eukaryota</taxon>
        <taxon>Metazoa</taxon>
        <taxon>Chordata</taxon>
        <taxon>Craniata</taxon>
        <taxon>Vertebrata</taxon>
        <taxon>Euteleostomi</taxon>
        <taxon>Actinopterygii</taxon>
        <taxon>Neopterygii</taxon>
        <taxon>Teleostei</taxon>
        <taxon>Ostariophysi</taxon>
        <taxon>Cypriniformes</taxon>
        <taxon>Cyprinidae</taxon>
        <taxon>Cyprininae</taxon>
        <taxon>Sinocyclocheilus</taxon>
    </lineage>
</organism>
<sequence length="222" mass="25036">MGPEQFQSLNKIICVLCEKSDETEITGPLSSKESTSAHENCLLFASGIYSKNSPTYDDLFGFAVEDVKEEQRRGKRLLCHHCKKNGATAGCDLKRCKRSYHFPCAIEARATIDEDINKGRFKLFCELHDPKSKKPRSADGRRPDLKRPDRRDSNSSTGSSEVSVSKKKKRNSPILIDSDDDIEDTLAPIYAPVESHIEDSTSPNRYNQSDPDPESKRYAELY</sequence>
<evidence type="ECO:0000313" key="9">
    <source>
        <dbReference type="Proteomes" id="UP000472260"/>
    </source>
</evidence>
<keyword evidence="4" id="KW-0862">Zinc</keyword>
<keyword evidence="5" id="KW-0539">Nucleus</keyword>
<gene>
    <name evidence="8" type="primary">LOC107655511</name>
</gene>
<comment type="subcellular location">
    <subcellularLocation>
        <location evidence="1">Nucleus</location>
    </subcellularLocation>
</comment>
<keyword evidence="3" id="KW-0863">Zinc-finger</keyword>
<feature type="compositionally biased region" description="Basic and acidic residues" evidence="6">
    <location>
        <begin position="131"/>
        <end position="153"/>
    </location>
</feature>
<reference evidence="8" key="2">
    <citation type="submission" date="2025-09" db="UniProtKB">
        <authorList>
            <consortium name="Ensembl"/>
        </authorList>
    </citation>
    <scope>IDENTIFICATION</scope>
</reference>
<evidence type="ECO:0000256" key="2">
    <source>
        <dbReference type="ARBA" id="ARBA00022723"/>
    </source>
</evidence>
<dbReference type="GO" id="GO:0005634">
    <property type="term" value="C:nucleus"/>
    <property type="evidence" value="ECO:0007669"/>
    <property type="project" value="UniProtKB-SubCell"/>
</dbReference>
<dbReference type="InterPro" id="IPR034732">
    <property type="entry name" value="EPHD"/>
</dbReference>
<dbReference type="SMART" id="SM00249">
    <property type="entry name" value="PHD"/>
    <property type="match status" value="1"/>
</dbReference>
<dbReference type="PROSITE" id="PS51805">
    <property type="entry name" value="EPHD"/>
    <property type="match status" value="1"/>
</dbReference>
<dbReference type="Ensembl" id="ENSSANT00000061823.1">
    <property type="protein sequence ID" value="ENSSANP00000058103.1"/>
    <property type="gene ID" value="ENSSANG00000029073.1"/>
</dbReference>
<evidence type="ECO:0000313" key="8">
    <source>
        <dbReference type="Ensembl" id="ENSSANP00000058103.1"/>
    </source>
</evidence>
<keyword evidence="2" id="KW-0479">Metal-binding</keyword>
<evidence type="ECO:0000256" key="5">
    <source>
        <dbReference type="ARBA" id="ARBA00023242"/>
    </source>
</evidence>
<feature type="region of interest" description="Disordered" evidence="6">
    <location>
        <begin position="131"/>
        <end position="222"/>
    </location>
</feature>
<dbReference type="AlphaFoldDB" id="A0A671PJP0"/>
<dbReference type="Pfam" id="PF13771">
    <property type="entry name" value="zf-HC5HC2H"/>
    <property type="match status" value="1"/>
</dbReference>
<accession>A0A671PJP0</accession>
<dbReference type="PANTHER" id="PTHR12420">
    <property type="entry name" value="PHD FINGER PROTEIN"/>
    <property type="match status" value="1"/>
</dbReference>
<protein>
    <submittedName>
        <fullName evidence="8">Polycystic kidney disease protein 1-like 3</fullName>
    </submittedName>
</protein>
<feature type="compositionally biased region" description="Basic and acidic residues" evidence="6">
    <location>
        <begin position="213"/>
        <end position="222"/>
    </location>
</feature>
<evidence type="ECO:0000256" key="1">
    <source>
        <dbReference type="ARBA" id="ARBA00004123"/>
    </source>
</evidence>
<dbReference type="InterPro" id="IPR013083">
    <property type="entry name" value="Znf_RING/FYVE/PHD"/>
</dbReference>
<evidence type="ECO:0000256" key="3">
    <source>
        <dbReference type="ARBA" id="ARBA00022771"/>
    </source>
</evidence>
<keyword evidence="9" id="KW-1185">Reference proteome</keyword>
<feature type="compositionally biased region" description="Polar residues" evidence="6">
    <location>
        <begin position="200"/>
        <end position="210"/>
    </location>
</feature>
<dbReference type="Proteomes" id="UP000472260">
    <property type="component" value="Unassembled WGS sequence"/>
</dbReference>